<dbReference type="Gene3D" id="3.40.309.10">
    <property type="entry name" value="Aldehyde Dehydrogenase, Chain A, domain 2"/>
    <property type="match status" value="1"/>
</dbReference>
<dbReference type="SUPFAM" id="SSF53720">
    <property type="entry name" value="ALDH-like"/>
    <property type="match status" value="1"/>
</dbReference>
<dbReference type="Gene3D" id="3.40.605.10">
    <property type="entry name" value="Aldehyde Dehydrogenase, Chain A, domain 1"/>
    <property type="match status" value="1"/>
</dbReference>
<organism evidence="3 4">
    <name type="scientific">Mobilicoccus pelagius NBRC 104925</name>
    <dbReference type="NCBI Taxonomy" id="1089455"/>
    <lineage>
        <taxon>Bacteria</taxon>
        <taxon>Bacillati</taxon>
        <taxon>Actinomycetota</taxon>
        <taxon>Actinomycetes</taxon>
        <taxon>Micrococcales</taxon>
        <taxon>Dermatophilaceae</taxon>
        <taxon>Mobilicoccus</taxon>
    </lineage>
</organism>
<evidence type="ECO:0000313" key="4">
    <source>
        <dbReference type="Proteomes" id="UP000004367"/>
    </source>
</evidence>
<feature type="non-terminal residue" evidence="3">
    <location>
        <position position="1"/>
    </location>
</feature>
<dbReference type="InterPro" id="IPR016163">
    <property type="entry name" value="Ald_DH_C"/>
</dbReference>
<proteinExistence type="predicted"/>
<dbReference type="AlphaFoldDB" id="H5UNV9"/>
<name>H5UNV9_9MICO</name>
<evidence type="ECO:0000313" key="3">
    <source>
        <dbReference type="EMBL" id="GAB47417.1"/>
    </source>
</evidence>
<evidence type="ECO:0000259" key="2">
    <source>
        <dbReference type="Pfam" id="PF00171"/>
    </source>
</evidence>
<accession>H5UNV9</accession>
<dbReference type="Pfam" id="PF00171">
    <property type="entry name" value="Aldedh"/>
    <property type="match status" value="1"/>
</dbReference>
<reference evidence="3 4" key="1">
    <citation type="submission" date="2012-02" db="EMBL/GenBank/DDBJ databases">
        <title>Whole genome shotgun sequence of Mobilicoccus pelagius NBRC 104925.</title>
        <authorList>
            <person name="Yoshida Y."/>
            <person name="Hosoyama A."/>
            <person name="Tsuchikane K."/>
            <person name="Katsumata H."/>
            <person name="Yamazaki S."/>
            <person name="Fujita N."/>
        </authorList>
    </citation>
    <scope>NUCLEOTIDE SEQUENCE [LARGE SCALE GENOMIC DNA]</scope>
    <source>
        <strain evidence="3 4">NBRC 104925</strain>
    </source>
</reference>
<dbReference type="InterPro" id="IPR015590">
    <property type="entry name" value="Aldehyde_DH_dom"/>
</dbReference>
<dbReference type="InterPro" id="IPR016161">
    <property type="entry name" value="Ald_DH/histidinol_DH"/>
</dbReference>
<keyword evidence="1" id="KW-0560">Oxidoreductase</keyword>
<feature type="domain" description="Aldehyde dehydrogenase" evidence="2">
    <location>
        <begin position="2"/>
        <end position="188"/>
    </location>
</feature>
<sequence length="225" mass="24351">PYVPEALWEEFTSRFVAATTTLRLSPALDFSADMGSLVSAKQLDTVTRHVEDARAQGATVLAGGRARPDLGPHFYEPTILTDVTESMTLFADETFGPVVSLYRVADEDEAIARANDSDYGLNASVWTSDARRGRRVAARLQAGTVNVNDAYAAAWGSMDAPMGGWKSSGLGRRHGEHGLLKYTEPQTVAVERLLPVGVPDGMDAARYARIMTTGLRVLKRLPGIK</sequence>
<dbReference type="EMBL" id="BAFE01000009">
    <property type="protein sequence ID" value="GAB47417.1"/>
    <property type="molecule type" value="Genomic_DNA"/>
</dbReference>
<protein>
    <submittedName>
        <fullName evidence="3">Succinate-semialdehyde dehydrogenase</fullName>
    </submittedName>
</protein>
<dbReference type="Proteomes" id="UP000004367">
    <property type="component" value="Unassembled WGS sequence"/>
</dbReference>
<keyword evidence="4" id="KW-1185">Reference proteome</keyword>
<gene>
    <name evidence="3" type="primary">gabD</name>
    <name evidence="3" type="ORF">MOPEL_009_01080</name>
</gene>
<dbReference type="RefSeq" id="WP_009481315.1">
    <property type="nucleotide sequence ID" value="NZ_BAFE01000009.1"/>
</dbReference>
<dbReference type="InterPro" id="IPR016162">
    <property type="entry name" value="Ald_DH_N"/>
</dbReference>
<dbReference type="PANTHER" id="PTHR11699">
    <property type="entry name" value="ALDEHYDE DEHYDROGENASE-RELATED"/>
    <property type="match status" value="1"/>
</dbReference>
<dbReference type="GO" id="GO:0016620">
    <property type="term" value="F:oxidoreductase activity, acting on the aldehyde or oxo group of donors, NAD or NADP as acceptor"/>
    <property type="evidence" value="ECO:0007669"/>
    <property type="project" value="InterPro"/>
</dbReference>
<dbReference type="eggNOG" id="COG1012">
    <property type="taxonomic scope" value="Bacteria"/>
</dbReference>
<comment type="caution">
    <text evidence="3">The sequence shown here is derived from an EMBL/GenBank/DDBJ whole genome shotgun (WGS) entry which is preliminary data.</text>
</comment>
<dbReference type="OrthoDB" id="3954161at2"/>
<evidence type="ECO:0000256" key="1">
    <source>
        <dbReference type="ARBA" id="ARBA00023002"/>
    </source>
</evidence>
<dbReference type="STRING" id="1089455.MOPEL_009_01080"/>